<dbReference type="AlphaFoldDB" id="A0A3M7QFX8"/>
<evidence type="ECO:0000313" key="1">
    <source>
        <dbReference type="EMBL" id="RNA10153.1"/>
    </source>
</evidence>
<accession>A0A3M7QFX8</accession>
<organism evidence="1 2">
    <name type="scientific">Brachionus plicatilis</name>
    <name type="common">Marine rotifer</name>
    <name type="synonym">Brachionus muelleri</name>
    <dbReference type="NCBI Taxonomy" id="10195"/>
    <lineage>
        <taxon>Eukaryota</taxon>
        <taxon>Metazoa</taxon>
        <taxon>Spiralia</taxon>
        <taxon>Gnathifera</taxon>
        <taxon>Rotifera</taxon>
        <taxon>Eurotatoria</taxon>
        <taxon>Monogononta</taxon>
        <taxon>Pseudotrocha</taxon>
        <taxon>Ploima</taxon>
        <taxon>Brachionidae</taxon>
        <taxon>Brachionus</taxon>
    </lineage>
</organism>
<name>A0A3M7QFX8_BRAPC</name>
<dbReference type="Proteomes" id="UP000276133">
    <property type="component" value="Unassembled WGS sequence"/>
</dbReference>
<dbReference type="EMBL" id="REGN01006281">
    <property type="protein sequence ID" value="RNA10153.1"/>
    <property type="molecule type" value="Genomic_DNA"/>
</dbReference>
<evidence type="ECO:0000313" key="2">
    <source>
        <dbReference type="Proteomes" id="UP000276133"/>
    </source>
</evidence>
<comment type="caution">
    <text evidence="1">The sequence shown here is derived from an EMBL/GenBank/DDBJ whole genome shotgun (WGS) entry which is preliminary data.</text>
</comment>
<reference evidence="1 2" key="1">
    <citation type="journal article" date="2018" name="Sci. Rep.">
        <title>Genomic signatures of local adaptation to the degree of environmental predictability in rotifers.</title>
        <authorList>
            <person name="Franch-Gras L."/>
            <person name="Hahn C."/>
            <person name="Garcia-Roger E.M."/>
            <person name="Carmona M.J."/>
            <person name="Serra M."/>
            <person name="Gomez A."/>
        </authorList>
    </citation>
    <scope>NUCLEOTIDE SEQUENCE [LARGE SCALE GENOMIC DNA]</scope>
    <source>
        <strain evidence="1">HYR1</strain>
    </source>
</reference>
<protein>
    <submittedName>
        <fullName evidence="1">Uncharacterized protein</fullName>
    </submittedName>
</protein>
<gene>
    <name evidence="1" type="ORF">BpHYR1_041990</name>
</gene>
<keyword evidence="2" id="KW-1185">Reference proteome</keyword>
<sequence>MRVLDMSKWSMLWSIRLRSRVLSLVSEHDRLLSFETHLYLVLNWFSVASAVHHKKNTKNICILKINVG</sequence>
<proteinExistence type="predicted"/>